<evidence type="ECO:0000256" key="2">
    <source>
        <dbReference type="ARBA" id="ARBA00022737"/>
    </source>
</evidence>
<keyword evidence="2" id="KW-0677">Repeat</keyword>
<dbReference type="PANTHER" id="PTHR24179:SF21">
    <property type="entry name" value="MYOSIN BINDING SUBUNIT, ISOFORM O"/>
    <property type="match status" value="1"/>
</dbReference>
<dbReference type="PROSITE" id="PS50088">
    <property type="entry name" value="ANK_REPEAT"/>
    <property type="match status" value="3"/>
</dbReference>
<dbReference type="GO" id="GO:0005737">
    <property type="term" value="C:cytoplasm"/>
    <property type="evidence" value="ECO:0007669"/>
    <property type="project" value="TreeGrafter"/>
</dbReference>
<dbReference type="InterPro" id="IPR051226">
    <property type="entry name" value="PP1_Regulatory_Subunit"/>
</dbReference>
<evidence type="ECO:0000256" key="4">
    <source>
        <dbReference type="PROSITE-ProRule" id="PRU00023"/>
    </source>
</evidence>
<feature type="repeat" description="ANK" evidence="4">
    <location>
        <begin position="121"/>
        <end position="146"/>
    </location>
</feature>
<keyword evidence="1" id="KW-0217">Developmental protein</keyword>
<protein>
    <submittedName>
        <fullName evidence="5">Uncharacterized protein</fullName>
    </submittedName>
</protein>
<dbReference type="InterPro" id="IPR002110">
    <property type="entry name" value="Ankyrin_rpt"/>
</dbReference>
<dbReference type="Pfam" id="PF13637">
    <property type="entry name" value="Ank_4"/>
    <property type="match status" value="1"/>
</dbReference>
<dbReference type="Pfam" id="PF12796">
    <property type="entry name" value="Ank_2"/>
    <property type="match status" value="1"/>
</dbReference>
<keyword evidence="4" id="KW-0040">ANK repeat</keyword>
<dbReference type="GO" id="GO:0019208">
    <property type="term" value="F:phosphatase regulator activity"/>
    <property type="evidence" value="ECO:0007669"/>
    <property type="project" value="TreeGrafter"/>
</dbReference>
<dbReference type="PROSITE" id="PS50297">
    <property type="entry name" value="ANK_REP_REGION"/>
    <property type="match status" value="3"/>
</dbReference>
<dbReference type="GO" id="GO:0004857">
    <property type="term" value="F:enzyme inhibitor activity"/>
    <property type="evidence" value="ECO:0007669"/>
    <property type="project" value="TreeGrafter"/>
</dbReference>
<name>A0A1X7UEA1_AMPQE</name>
<dbReference type="PANTHER" id="PTHR24179">
    <property type="entry name" value="PROTEIN PHOSPHATASE 1 REGULATORY SUBUNIT 12"/>
    <property type="match status" value="1"/>
</dbReference>
<dbReference type="STRING" id="400682.A0A1X7UEA1"/>
<evidence type="ECO:0000256" key="3">
    <source>
        <dbReference type="ARBA" id="ARBA00038386"/>
    </source>
</evidence>
<feature type="repeat" description="ANK" evidence="4">
    <location>
        <begin position="26"/>
        <end position="58"/>
    </location>
</feature>
<reference evidence="5" key="1">
    <citation type="submission" date="2017-05" db="UniProtKB">
        <authorList>
            <consortium name="EnsemblMetazoa"/>
        </authorList>
    </citation>
    <scope>IDENTIFICATION</scope>
</reference>
<organism evidence="5">
    <name type="scientific">Amphimedon queenslandica</name>
    <name type="common">Sponge</name>
    <dbReference type="NCBI Taxonomy" id="400682"/>
    <lineage>
        <taxon>Eukaryota</taxon>
        <taxon>Metazoa</taxon>
        <taxon>Porifera</taxon>
        <taxon>Demospongiae</taxon>
        <taxon>Heteroscleromorpha</taxon>
        <taxon>Haplosclerida</taxon>
        <taxon>Niphatidae</taxon>
        <taxon>Amphimedon</taxon>
    </lineage>
</organism>
<sequence>ACINGHEDIARLLLEHGASVDYRDTDNWTAAHFASAHSHSSILHLLFEYGADVTLLDTDGNFALDYSVNATVRNIIEEEMAQSGVYTEDLPSLRMRQLKAMTAAVRNALLKGKDLTLPNRNGVTPLHTAAAYGYHEVVQLLVESGSIPLSILDESGCTPLYLAMKYKQ</sequence>
<dbReference type="InParanoid" id="A0A1X7UEA1"/>
<dbReference type="SMART" id="SM00248">
    <property type="entry name" value="ANK"/>
    <property type="match status" value="3"/>
</dbReference>
<feature type="repeat" description="ANK" evidence="4">
    <location>
        <begin position="1"/>
        <end position="25"/>
    </location>
</feature>
<dbReference type="InterPro" id="IPR036770">
    <property type="entry name" value="Ankyrin_rpt-contain_sf"/>
</dbReference>
<comment type="similarity">
    <text evidence="3">Belongs to the NRARP family.</text>
</comment>
<dbReference type="Gene3D" id="1.25.40.20">
    <property type="entry name" value="Ankyrin repeat-containing domain"/>
    <property type="match status" value="2"/>
</dbReference>
<proteinExistence type="inferred from homology"/>
<accession>A0A1X7UEA1</accession>
<evidence type="ECO:0000313" key="5">
    <source>
        <dbReference type="EnsemblMetazoa" id="Aqu2.1.26092_001"/>
    </source>
</evidence>
<dbReference type="EnsemblMetazoa" id="Aqu2.1.26092_001">
    <property type="protein sequence ID" value="Aqu2.1.26092_001"/>
    <property type="gene ID" value="Aqu2.1.26092"/>
</dbReference>
<dbReference type="SUPFAM" id="SSF48403">
    <property type="entry name" value="Ankyrin repeat"/>
    <property type="match status" value="1"/>
</dbReference>
<dbReference type="AlphaFoldDB" id="A0A1X7UEA1"/>
<dbReference type="OrthoDB" id="5806726at2759"/>
<evidence type="ECO:0000256" key="1">
    <source>
        <dbReference type="ARBA" id="ARBA00022473"/>
    </source>
</evidence>